<dbReference type="Gene3D" id="3.40.50.300">
    <property type="entry name" value="P-loop containing nucleotide triphosphate hydrolases"/>
    <property type="match status" value="1"/>
</dbReference>
<evidence type="ECO:0000256" key="4">
    <source>
        <dbReference type="ARBA" id="ARBA00022519"/>
    </source>
</evidence>
<evidence type="ECO:0000256" key="5">
    <source>
        <dbReference type="ARBA" id="ARBA00022741"/>
    </source>
</evidence>
<dbReference type="PANTHER" id="PTHR43514">
    <property type="entry name" value="ABC TRANSPORTER I FAMILY MEMBER 10"/>
    <property type="match status" value="1"/>
</dbReference>
<dbReference type="InterPro" id="IPR003439">
    <property type="entry name" value="ABC_transporter-like_ATP-bd"/>
</dbReference>
<dbReference type="EMBL" id="BAABFC010000004">
    <property type="protein sequence ID" value="GAA4495093.1"/>
    <property type="molecule type" value="Genomic_DNA"/>
</dbReference>
<dbReference type="NCBIfam" id="TIGR02142">
    <property type="entry name" value="modC_ABC"/>
    <property type="match status" value="1"/>
</dbReference>
<evidence type="ECO:0000256" key="1">
    <source>
        <dbReference type="ARBA" id="ARBA00022448"/>
    </source>
</evidence>
<keyword evidence="6 12" id="KW-0067">ATP-binding</keyword>
<evidence type="ECO:0000256" key="6">
    <source>
        <dbReference type="ARBA" id="ARBA00022840"/>
    </source>
</evidence>
<proteinExistence type="predicted"/>
<dbReference type="InterPro" id="IPR008995">
    <property type="entry name" value="Mo/tungstate-bd_C_term_dom"/>
</dbReference>
<dbReference type="SUPFAM" id="SSF52540">
    <property type="entry name" value="P-loop containing nucleoside triphosphate hydrolases"/>
    <property type="match status" value="1"/>
</dbReference>
<keyword evidence="13" id="KW-1185">Reference proteome</keyword>
<sequence>MSQIEAQFRVVRDGFTLDVALSLPGEGISALFGPSGSGKTSCLRAIAGLEQLPGRLQVGDEIWQDDSRGLFVPPHRRAIGYVFQEASLFPHLSVRQNLDYGRRRLAAGVPRGDLEETAELLGIRPLLDRTPHSLSGGERQRAAIARALLCAPRLLLMDEPLAALDLKRKQEILPYLERLHQELAIPLIYVSHAPDEVARLADHLVLLNQGSVVASGPLTETLARLDLPPAFADDVGVVWTTRLAGHADDGLSQLTVPGGELWVAERREPLGTPLRCRIHARDVSLSLTRAADSSILNLLPATVEALAPADTPGHVLVRLALGPTPLLARITARSAHQLALAPGMALWAQIKAVALL</sequence>
<dbReference type="InterPro" id="IPR011868">
    <property type="entry name" value="ModC_ABC_ATP-bd"/>
</dbReference>
<reference evidence="13" key="1">
    <citation type="journal article" date="2019" name="Int. J. Syst. Evol. Microbiol.">
        <title>The Global Catalogue of Microorganisms (GCM) 10K type strain sequencing project: providing services to taxonomists for standard genome sequencing and annotation.</title>
        <authorList>
            <consortium name="The Broad Institute Genomics Platform"/>
            <consortium name="The Broad Institute Genome Sequencing Center for Infectious Disease"/>
            <person name="Wu L."/>
            <person name="Ma J."/>
        </authorList>
    </citation>
    <scope>NUCLEOTIDE SEQUENCE [LARGE SCALE GENOMIC DNA]</scope>
    <source>
        <strain evidence="13">JCM 32226</strain>
    </source>
</reference>
<dbReference type="InterPro" id="IPR027417">
    <property type="entry name" value="P-loop_NTPase"/>
</dbReference>
<dbReference type="GO" id="GO:0005524">
    <property type="term" value="F:ATP binding"/>
    <property type="evidence" value="ECO:0007669"/>
    <property type="project" value="UniProtKB-KW"/>
</dbReference>
<keyword evidence="5" id="KW-0547">Nucleotide-binding</keyword>
<name>A0ABP8Q0Q5_9GAMM</name>
<keyword evidence="1" id="KW-0813">Transport</keyword>
<evidence type="ECO:0000256" key="7">
    <source>
        <dbReference type="ARBA" id="ARBA00022967"/>
    </source>
</evidence>
<keyword evidence="7" id="KW-1278">Translocase</keyword>
<dbReference type="Proteomes" id="UP001501321">
    <property type="component" value="Unassembled WGS sequence"/>
</dbReference>
<feature type="domain" description="ABC transporter" evidence="10">
    <location>
        <begin position="1"/>
        <end position="234"/>
    </location>
</feature>
<dbReference type="Gene3D" id="2.40.50.100">
    <property type="match status" value="1"/>
</dbReference>
<dbReference type="SUPFAM" id="SSF50331">
    <property type="entry name" value="MOP-like"/>
    <property type="match status" value="1"/>
</dbReference>
<dbReference type="Pfam" id="PF00005">
    <property type="entry name" value="ABC_tran"/>
    <property type="match status" value="1"/>
</dbReference>
<dbReference type="SMART" id="SM00382">
    <property type="entry name" value="AAA"/>
    <property type="match status" value="1"/>
</dbReference>
<keyword evidence="8" id="KW-0472">Membrane</keyword>
<evidence type="ECO:0000259" key="11">
    <source>
        <dbReference type="PROSITE" id="PS51866"/>
    </source>
</evidence>
<accession>A0ABP8Q0Q5</accession>
<dbReference type="InterPro" id="IPR005116">
    <property type="entry name" value="Transp-assoc_OB_typ1"/>
</dbReference>
<evidence type="ECO:0000256" key="9">
    <source>
        <dbReference type="PROSITE-ProRule" id="PRU01213"/>
    </source>
</evidence>
<dbReference type="Pfam" id="PF03459">
    <property type="entry name" value="TOBE"/>
    <property type="match status" value="1"/>
</dbReference>
<comment type="caution">
    <text evidence="12">The sequence shown here is derived from an EMBL/GenBank/DDBJ whole genome shotgun (WGS) entry which is preliminary data.</text>
</comment>
<organism evidence="12 13">
    <name type="scientific">Pseudaeromonas paramecii</name>
    <dbReference type="NCBI Taxonomy" id="2138166"/>
    <lineage>
        <taxon>Bacteria</taxon>
        <taxon>Pseudomonadati</taxon>
        <taxon>Pseudomonadota</taxon>
        <taxon>Gammaproteobacteria</taxon>
        <taxon>Aeromonadales</taxon>
        <taxon>Aeromonadaceae</taxon>
        <taxon>Pseudaeromonas</taxon>
    </lineage>
</organism>
<feature type="domain" description="Mop" evidence="11">
    <location>
        <begin position="292"/>
        <end position="356"/>
    </location>
</feature>
<evidence type="ECO:0000259" key="10">
    <source>
        <dbReference type="PROSITE" id="PS50893"/>
    </source>
</evidence>
<dbReference type="PROSITE" id="PS51866">
    <property type="entry name" value="MOP"/>
    <property type="match status" value="1"/>
</dbReference>
<evidence type="ECO:0000256" key="3">
    <source>
        <dbReference type="ARBA" id="ARBA00022505"/>
    </source>
</evidence>
<evidence type="ECO:0000256" key="2">
    <source>
        <dbReference type="ARBA" id="ARBA00022475"/>
    </source>
</evidence>
<gene>
    <name evidence="12" type="primary">modC</name>
    <name evidence="12" type="ORF">GCM10023095_07800</name>
</gene>
<keyword evidence="2" id="KW-1003">Cell membrane</keyword>
<dbReference type="RefSeq" id="WP_345010253.1">
    <property type="nucleotide sequence ID" value="NZ_BAABFC010000004.1"/>
</dbReference>
<dbReference type="InterPro" id="IPR017871">
    <property type="entry name" value="ABC_transporter-like_CS"/>
</dbReference>
<dbReference type="PROSITE" id="PS50893">
    <property type="entry name" value="ABC_TRANSPORTER_2"/>
    <property type="match status" value="1"/>
</dbReference>
<dbReference type="InterPro" id="IPR003593">
    <property type="entry name" value="AAA+_ATPase"/>
</dbReference>
<keyword evidence="4" id="KW-0997">Cell inner membrane</keyword>
<dbReference type="PROSITE" id="PS00211">
    <property type="entry name" value="ABC_TRANSPORTER_1"/>
    <property type="match status" value="1"/>
</dbReference>
<evidence type="ECO:0000256" key="8">
    <source>
        <dbReference type="ARBA" id="ARBA00023136"/>
    </source>
</evidence>
<dbReference type="PANTHER" id="PTHR43514:SF10">
    <property type="entry name" value="MOLYBDENUM IMPORT ATP-BINDING PROTEIN MODC 2"/>
    <property type="match status" value="1"/>
</dbReference>
<keyword evidence="3 9" id="KW-0500">Molybdenum</keyword>
<protein>
    <submittedName>
        <fullName evidence="12">Molybdenum ABC transporter ATP-binding protein</fullName>
    </submittedName>
</protein>
<evidence type="ECO:0000313" key="12">
    <source>
        <dbReference type="EMBL" id="GAA4495093.1"/>
    </source>
</evidence>
<evidence type="ECO:0000313" key="13">
    <source>
        <dbReference type="Proteomes" id="UP001501321"/>
    </source>
</evidence>
<dbReference type="InterPro" id="IPR004606">
    <property type="entry name" value="Mop_domain"/>
</dbReference>
<dbReference type="InterPro" id="IPR050334">
    <property type="entry name" value="Molybdenum_import_ModC"/>
</dbReference>